<dbReference type="InterPro" id="IPR014710">
    <property type="entry name" value="RmlC-like_jellyroll"/>
</dbReference>
<accession>A0A915DYY0</accession>
<dbReference type="SUPFAM" id="SSF51206">
    <property type="entry name" value="cAMP-binding domain-like"/>
    <property type="match status" value="1"/>
</dbReference>
<sequence length="196" mass="21539">MVNTAKSKHNSTFAYLKRCRRLSRLTDGQLHVMAGLAREEQWTFRTEINSSQIAGRVYVITKGRITLRRQSVYSSAADLQSLGPGDIFGEVDRVNSLYFLQSGPPLSPSLSGGRVSPLTASAALTSLSSAPQSAVPPIPVNSHRKSLPIACLNKTPSLSSQDDCYLWTPLRAVITKHVGRTTCQKSGLEYYCWHTQ</sequence>
<keyword evidence="2" id="KW-1185">Reference proteome</keyword>
<feature type="domain" description="Cyclic nucleotide-binding" evidence="1">
    <location>
        <begin position="48"/>
        <end position="91"/>
    </location>
</feature>
<dbReference type="WBParaSite" id="jg24175">
    <property type="protein sequence ID" value="jg24175"/>
    <property type="gene ID" value="jg24175"/>
</dbReference>
<protein>
    <submittedName>
        <fullName evidence="3">Cyclic nucleotide-binding domain-containing protein</fullName>
    </submittedName>
</protein>
<dbReference type="Proteomes" id="UP000887574">
    <property type="component" value="Unplaced"/>
</dbReference>
<dbReference type="PROSITE" id="PS50042">
    <property type="entry name" value="CNMP_BINDING_3"/>
    <property type="match status" value="1"/>
</dbReference>
<reference evidence="3" key="1">
    <citation type="submission" date="2022-11" db="UniProtKB">
        <authorList>
            <consortium name="WormBaseParasite"/>
        </authorList>
    </citation>
    <scope>IDENTIFICATION</scope>
</reference>
<dbReference type="AlphaFoldDB" id="A0A915DYY0"/>
<dbReference type="InterPro" id="IPR018490">
    <property type="entry name" value="cNMP-bd_dom_sf"/>
</dbReference>
<name>A0A915DYY0_9BILA</name>
<evidence type="ECO:0000313" key="3">
    <source>
        <dbReference type="WBParaSite" id="jg24175"/>
    </source>
</evidence>
<evidence type="ECO:0000259" key="1">
    <source>
        <dbReference type="PROSITE" id="PS50042"/>
    </source>
</evidence>
<proteinExistence type="predicted"/>
<organism evidence="2 3">
    <name type="scientific">Ditylenchus dipsaci</name>
    <dbReference type="NCBI Taxonomy" id="166011"/>
    <lineage>
        <taxon>Eukaryota</taxon>
        <taxon>Metazoa</taxon>
        <taxon>Ecdysozoa</taxon>
        <taxon>Nematoda</taxon>
        <taxon>Chromadorea</taxon>
        <taxon>Rhabditida</taxon>
        <taxon>Tylenchina</taxon>
        <taxon>Tylenchomorpha</taxon>
        <taxon>Sphaerularioidea</taxon>
        <taxon>Anguinidae</taxon>
        <taxon>Anguininae</taxon>
        <taxon>Ditylenchus</taxon>
    </lineage>
</organism>
<evidence type="ECO:0000313" key="2">
    <source>
        <dbReference type="Proteomes" id="UP000887574"/>
    </source>
</evidence>
<dbReference type="InterPro" id="IPR000595">
    <property type="entry name" value="cNMP-bd_dom"/>
</dbReference>
<dbReference type="Gene3D" id="2.60.120.10">
    <property type="entry name" value="Jelly Rolls"/>
    <property type="match status" value="1"/>
</dbReference>